<evidence type="ECO:0000313" key="5">
    <source>
        <dbReference type="Proteomes" id="UP000192368"/>
    </source>
</evidence>
<name>A0A1W1V6A5_PEPAS</name>
<comment type="function">
    <text evidence="2">Involved in the biosynthesis of a nickel-pincer cofactor ((SCS)Ni(II) pincer complex). Binds Ni(2+), and functions in nickel delivery to pyridinium-3,5-bisthiocarboxylic acid mononucleotide (P2TMN), to form the mature cofactor. Is thus probably required for the activation of nickel-pincer cofactor-dependent enzymes.</text>
</comment>
<dbReference type="GO" id="GO:0016151">
    <property type="term" value="F:nickel cation binding"/>
    <property type="evidence" value="ECO:0007669"/>
    <property type="project" value="UniProtKB-UniRule"/>
</dbReference>
<proteinExistence type="inferred from homology"/>
<dbReference type="GO" id="GO:0016829">
    <property type="term" value="F:lyase activity"/>
    <property type="evidence" value="ECO:0007669"/>
    <property type="project" value="UniProtKB-UniRule"/>
</dbReference>
<dbReference type="Proteomes" id="UP000192368">
    <property type="component" value="Unassembled WGS sequence"/>
</dbReference>
<keyword evidence="2" id="KW-0456">Lyase</keyword>
<evidence type="ECO:0000313" key="4">
    <source>
        <dbReference type="EMBL" id="SMB88591.1"/>
    </source>
</evidence>
<keyword evidence="5" id="KW-1185">Reference proteome</keyword>
<feature type="compositionally biased region" description="Basic residues" evidence="3">
    <location>
        <begin position="101"/>
        <end position="111"/>
    </location>
</feature>
<evidence type="ECO:0000256" key="1">
    <source>
        <dbReference type="ARBA" id="ARBA00022596"/>
    </source>
</evidence>
<dbReference type="Gene3D" id="3.30.70.1380">
    <property type="entry name" value="Transcriptional regulatory protein pf0864 domain like"/>
    <property type="match status" value="1"/>
</dbReference>
<dbReference type="AlphaFoldDB" id="A0A1W1V6A5"/>
<dbReference type="PANTHER" id="PTHR36566:SF1">
    <property type="entry name" value="PYRIDINIUM-3,5-BISTHIOCARBOXYLIC ACID MONONUCLEOTIDE NICKEL INSERTION PROTEIN"/>
    <property type="match status" value="1"/>
</dbReference>
<sequence length="420" mass="47395">MKTLYLDCSMGAAGDMLTAALLELFPNAEEQVEKLNGLGIEGVVFERQDSIKCGIKGTHMSVKINGEEEGEHFHSHEYDHHEHHEHEHHEHDHHEHEHHHEHSHGHSHVHRSMRDIEEIVNNIKISEKVKRDVMEVYGYIAEAESVAHNVDVSEIHFHEVGTMDAIADITAVCFLIDELGVEKIVASPINVGSGHVHCAHGVLPVPAPATAYILKDIPMYGSEIKGELCTPTGAALLKHFSSAFEDMPQLKINKIGYGMGKKDFERINCVRSFLGETKDVEETVYELSCNVDDMSAEEISFAMDRFFDGGANEVYTIPVGMKKSRPGTLIRVMCKEKEKESLIELIFKHTTTIGIRESATKRYILNREIEEIETPLGKIRCKKSFGYGVSREKFEYDDLSRVAKENNLSIFGVKEQIKEK</sequence>
<protein>
    <recommendedName>
        <fullName evidence="2">Pyridinium-3,5-bisthiocarboxylic acid mononucleotide nickel insertion protein</fullName>
        <shortName evidence="2">P2TMN nickel insertion protein</shortName>
        <ecNumber evidence="2">4.99.1.12</ecNumber>
    </recommendedName>
    <alternativeName>
        <fullName evidence="2">Nickel-pincer cofactor biosynthesis protein LarC</fullName>
    </alternativeName>
</protein>
<dbReference type="OrthoDB" id="9765625at2"/>
<accession>A0A1W1V6A5</accession>
<dbReference type="HAMAP" id="MF_01074">
    <property type="entry name" value="LarC"/>
    <property type="match status" value="1"/>
</dbReference>
<comment type="catalytic activity">
    <reaction evidence="2">
        <text>Ni(II)-pyridinium-3,5-bisthiocarboxylate mononucleotide = pyridinium-3,5-bisthiocarboxylate mononucleotide + Ni(2+)</text>
        <dbReference type="Rhea" id="RHEA:54784"/>
        <dbReference type="ChEBI" id="CHEBI:49786"/>
        <dbReference type="ChEBI" id="CHEBI:137372"/>
        <dbReference type="ChEBI" id="CHEBI:137373"/>
        <dbReference type="EC" id="4.99.1.12"/>
    </reaction>
</comment>
<evidence type="ECO:0000256" key="2">
    <source>
        <dbReference type="HAMAP-Rule" id="MF_01074"/>
    </source>
</evidence>
<dbReference type="Gene3D" id="3.40.50.1980">
    <property type="entry name" value="Nitrogenase molybdenum iron protein domain"/>
    <property type="match status" value="1"/>
</dbReference>
<dbReference type="RefSeq" id="WP_084230966.1">
    <property type="nucleotide sequence ID" value="NZ_FWWR01000009.1"/>
</dbReference>
<comment type="similarity">
    <text evidence="2">Belongs to the LarC family.</text>
</comment>
<organism evidence="4 5">
    <name type="scientific">Peptoniphilus asaccharolyticus DSM 20463</name>
    <dbReference type="NCBI Taxonomy" id="573058"/>
    <lineage>
        <taxon>Bacteria</taxon>
        <taxon>Bacillati</taxon>
        <taxon>Bacillota</taxon>
        <taxon>Tissierellia</taxon>
        <taxon>Tissierellales</taxon>
        <taxon>Peptoniphilaceae</taxon>
        <taxon>Peptoniphilus</taxon>
    </lineage>
</organism>
<feature type="compositionally biased region" description="Basic and acidic residues" evidence="3">
    <location>
        <begin position="79"/>
        <end position="100"/>
    </location>
</feature>
<dbReference type="InterPro" id="IPR002822">
    <property type="entry name" value="Ni_insertion"/>
</dbReference>
<feature type="region of interest" description="Disordered" evidence="3">
    <location>
        <begin position="79"/>
        <end position="111"/>
    </location>
</feature>
<dbReference type="EC" id="4.99.1.12" evidence="2"/>
<evidence type="ECO:0000256" key="3">
    <source>
        <dbReference type="SAM" id="MobiDB-lite"/>
    </source>
</evidence>
<dbReference type="STRING" id="573058.SAMN00017477_1426"/>
<keyword evidence="1 2" id="KW-0533">Nickel</keyword>
<reference evidence="5" key="1">
    <citation type="submission" date="2017-04" db="EMBL/GenBank/DDBJ databases">
        <authorList>
            <person name="Varghese N."/>
            <person name="Submissions S."/>
        </authorList>
    </citation>
    <scope>NUCLEOTIDE SEQUENCE [LARGE SCALE GENOMIC DNA]</scope>
    <source>
        <strain evidence="5">DSM 20463</strain>
    </source>
</reference>
<gene>
    <name evidence="2" type="primary">larC</name>
    <name evidence="4" type="ORF">SAMN00017477_1426</name>
</gene>
<dbReference type="GO" id="GO:0051604">
    <property type="term" value="P:protein maturation"/>
    <property type="evidence" value="ECO:0007669"/>
    <property type="project" value="UniProtKB-UniRule"/>
</dbReference>
<dbReference type="Pfam" id="PF01969">
    <property type="entry name" value="Ni_insertion"/>
    <property type="match status" value="1"/>
</dbReference>
<dbReference type="EMBL" id="FWWR01000009">
    <property type="protein sequence ID" value="SMB88591.1"/>
    <property type="molecule type" value="Genomic_DNA"/>
</dbReference>
<dbReference type="PANTHER" id="PTHR36566">
    <property type="entry name" value="NICKEL INSERTION PROTEIN-RELATED"/>
    <property type="match status" value="1"/>
</dbReference>
<dbReference type="NCBIfam" id="TIGR00299">
    <property type="entry name" value="nickel pincer cofactor biosynthesis protein LarC"/>
    <property type="match status" value="1"/>
</dbReference>